<dbReference type="InterPro" id="IPR013328">
    <property type="entry name" value="6PGD_dom2"/>
</dbReference>
<feature type="domain" description="6-phosphogluconate dehydrogenase NADP-binding" evidence="5">
    <location>
        <begin position="4"/>
        <end position="158"/>
    </location>
</feature>
<dbReference type="PANTHER" id="PTHR43580">
    <property type="entry name" value="OXIDOREDUCTASE GLYR1-RELATED"/>
    <property type="match status" value="1"/>
</dbReference>
<gene>
    <name evidence="7" type="ORF">J2S41_002430</name>
</gene>
<dbReference type="InterPro" id="IPR006115">
    <property type="entry name" value="6PGDH_NADP-bd"/>
</dbReference>
<feature type="domain" description="3-hydroxyisobutyrate dehydrogenase-like NAD-binding" evidence="6">
    <location>
        <begin position="164"/>
        <end position="282"/>
    </location>
</feature>
<sequence>MRPTVAVLGTGIMGTGMARSLLRAALPVVVWNRNPARSRPLAEAGAVVAGSVAAAVADADVVITSLLDVDAVVQTVRPALGQFSDSAVWVQTSTVGTAGTERLADLAREAGVAFVDAPVLGTKAPAENGSLVVLASGDPALRASTAETFEAIGAKTLWVSAVPGDASRLKLVLNAWVGTLIGGIAQSVAMAEGLGLDPRLFLDAIAGQAVDSRYAQAKGRMMIDRDFTSAFRLGGLLKDTGLIVDALREAGTDPALAAAVRDRLDAAAARGHADDDIAAVIASYRD</sequence>
<dbReference type="Pfam" id="PF03446">
    <property type="entry name" value="NAD_binding_2"/>
    <property type="match status" value="1"/>
</dbReference>
<dbReference type="InterPro" id="IPR029154">
    <property type="entry name" value="HIBADH-like_NADP-bd"/>
</dbReference>
<dbReference type="InterPro" id="IPR051265">
    <property type="entry name" value="HIBADH-related_NP60_sf"/>
</dbReference>
<dbReference type="GO" id="GO:0051287">
    <property type="term" value="F:NAD binding"/>
    <property type="evidence" value="ECO:0007669"/>
    <property type="project" value="InterPro"/>
</dbReference>
<evidence type="ECO:0000256" key="2">
    <source>
        <dbReference type="ARBA" id="ARBA00023002"/>
    </source>
</evidence>
<dbReference type="RefSeq" id="WP_310366878.1">
    <property type="nucleotide sequence ID" value="NZ_JAVDYB010000001.1"/>
</dbReference>
<protein>
    <submittedName>
        <fullName evidence="7">3-hydroxyisobutyrate dehydrogenase</fullName>
        <ecNumber evidence="7">1.1.1.31</ecNumber>
    </submittedName>
</protein>
<dbReference type="Gene3D" id="3.40.50.720">
    <property type="entry name" value="NAD(P)-binding Rossmann-like Domain"/>
    <property type="match status" value="1"/>
</dbReference>
<proteinExistence type="inferred from homology"/>
<reference evidence="7" key="1">
    <citation type="submission" date="2023-07" db="EMBL/GenBank/DDBJ databases">
        <title>Sequencing the genomes of 1000 actinobacteria strains.</title>
        <authorList>
            <person name="Klenk H.-P."/>
        </authorList>
    </citation>
    <scope>NUCLEOTIDE SEQUENCE</scope>
    <source>
        <strain evidence="7">DSM 44707</strain>
    </source>
</reference>
<dbReference type="SUPFAM" id="SSF51735">
    <property type="entry name" value="NAD(P)-binding Rossmann-fold domains"/>
    <property type="match status" value="1"/>
</dbReference>
<accession>A0AAE4C9C7</accession>
<dbReference type="Pfam" id="PF14833">
    <property type="entry name" value="NAD_binding_11"/>
    <property type="match status" value="1"/>
</dbReference>
<dbReference type="InterPro" id="IPR036291">
    <property type="entry name" value="NAD(P)-bd_dom_sf"/>
</dbReference>
<evidence type="ECO:0000256" key="4">
    <source>
        <dbReference type="PIRSR" id="PIRSR000103-1"/>
    </source>
</evidence>
<dbReference type="PIRSF" id="PIRSF000103">
    <property type="entry name" value="HIBADH"/>
    <property type="match status" value="1"/>
</dbReference>
<dbReference type="InterPro" id="IPR008927">
    <property type="entry name" value="6-PGluconate_DH-like_C_sf"/>
</dbReference>
<evidence type="ECO:0000259" key="6">
    <source>
        <dbReference type="Pfam" id="PF14833"/>
    </source>
</evidence>
<dbReference type="EC" id="1.1.1.31" evidence="7"/>
<evidence type="ECO:0000256" key="1">
    <source>
        <dbReference type="ARBA" id="ARBA00009080"/>
    </source>
</evidence>
<dbReference type="EMBL" id="JAVDYB010000001">
    <property type="protein sequence ID" value="MDR7275652.1"/>
    <property type="molecule type" value="Genomic_DNA"/>
</dbReference>
<dbReference type="Gene3D" id="1.10.1040.10">
    <property type="entry name" value="N-(1-d-carboxylethyl)-l-norvaline Dehydrogenase, domain 2"/>
    <property type="match status" value="1"/>
</dbReference>
<dbReference type="GO" id="GO:0050661">
    <property type="term" value="F:NADP binding"/>
    <property type="evidence" value="ECO:0007669"/>
    <property type="project" value="InterPro"/>
</dbReference>
<comment type="caution">
    <text evidence="7">The sequence shown here is derived from an EMBL/GenBank/DDBJ whole genome shotgun (WGS) entry which is preliminary data.</text>
</comment>
<evidence type="ECO:0000313" key="8">
    <source>
        <dbReference type="Proteomes" id="UP001183643"/>
    </source>
</evidence>
<name>A0AAE4C9C7_9ACTN</name>
<keyword evidence="2 7" id="KW-0560">Oxidoreductase</keyword>
<evidence type="ECO:0000256" key="3">
    <source>
        <dbReference type="ARBA" id="ARBA00023027"/>
    </source>
</evidence>
<dbReference type="PANTHER" id="PTHR43580:SF2">
    <property type="entry name" value="CYTOKINE-LIKE NUCLEAR FACTOR N-PAC"/>
    <property type="match status" value="1"/>
</dbReference>
<dbReference type="GO" id="GO:0008442">
    <property type="term" value="F:3-hydroxyisobutyrate dehydrogenase activity"/>
    <property type="evidence" value="ECO:0007669"/>
    <property type="project" value="UniProtKB-EC"/>
</dbReference>
<dbReference type="AlphaFoldDB" id="A0AAE4C9C7"/>
<comment type="similarity">
    <text evidence="1">Belongs to the HIBADH-related family.</text>
</comment>
<organism evidence="7 8">
    <name type="scientific">Catenuloplanes atrovinosus</name>
    <dbReference type="NCBI Taxonomy" id="137266"/>
    <lineage>
        <taxon>Bacteria</taxon>
        <taxon>Bacillati</taxon>
        <taxon>Actinomycetota</taxon>
        <taxon>Actinomycetes</taxon>
        <taxon>Micromonosporales</taxon>
        <taxon>Micromonosporaceae</taxon>
        <taxon>Catenuloplanes</taxon>
    </lineage>
</organism>
<dbReference type="SUPFAM" id="SSF48179">
    <property type="entry name" value="6-phosphogluconate dehydrogenase C-terminal domain-like"/>
    <property type="match status" value="1"/>
</dbReference>
<dbReference type="InterPro" id="IPR015815">
    <property type="entry name" value="HIBADH-related"/>
</dbReference>
<evidence type="ECO:0000313" key="7">
    <source>
        <dbReference type="EMBL" id="MDR7275652.1"/>
    </source>
</evidence>
<keyword evidence="8" id="KW-1185">Reference proteome</keyword>
<dbReference type="Proteomes" id="UP001183643">
    <property type="component" value="Unassembled WGS sequence"/>
</dbReference>
<feature type="active site" evidence="4">
    <location>
        <position position="170"/>
    </location>
</feature>
<evidence type="ECO:0000259" key="5">
    <source>
        <dbReference type="Pfam" id="PF03446"/>
    </source>
</evidence>
<keyword evidence="3" id="KW-0520">NAD</keyword>